<dbReference type="OrthoDB" id="2499955at2759"/>
<proteinExistence type="predicted"/>
<sequence length="454" mass="50312">MTCHGHPPVCNVVDLVKHGESVLNVIRQRGEENEELVKLYESGNAGQQIPQGSIKSFRQYADYMTLSSLPIWPITPVKVSLFLLFRLLMGDVTNGTPLRNAYLRSLARSLEHYREETAKYFISRWPEAGGWIIRDGRGDPESRNDITHDILRICKLGQTRPIHTLLDFDGVHRLVTGNNPSLTPDAWATRRRLSARWVRDRDSANLPERQYAGGKFIGDPPKPPPLSSRSTHWNRHLHDLRERSEESTWISSFKQSQNESLYSSPTSSPCKPLMDSGYEDQVHMCVGERSGGRSSRPSFNNCHTRPLALNLHGNLSSADEFDPTSLASSKSLSFSQILNPLSCAGLAPITPSHFEERTSHGATSPSASNCVIPSLVEAGLHPSYFPLPCSLEPFSGPESRFATSLRGGTLNRGFQRLQNQSAFISASNGGREYTGDLHGLNGFPEMDSSPSSGF</sequence>
<dbReference type="EMBL" id="AVOT02008604">
    <property type="protein sequence ID" value="MBW0486333.1"/>
    <property type="molecule type" value="Genomic_DNA"/>
</dbReference>
<accession>A0A9Q3CLT0</accession>
<evidence type="ECO:0000256" key="1">
    <source>
        <dbReference type="SAM" id="MobiDB-lite"/>
    </source>
</evidence>
<feature type="region of interest" description="Disordered" evidence="1">
    <location>
        <begin position="208"/>
        <end position="231"/>
    </location>
</feature>
<organism evidence="2 3">
    <name type="scientific">Austropuccinia psidii MF-1</name>
    <dbReference type="NCBI Taxonomy" id="1389203"/>
    <lineage>
        <taxon>Eukaryota</taxon>
        <taxon>Fungi</taxon>
        <taxon>Dikarya</taxon>
        <taxon>Basidiomycota</taxon>
        <taxon>Pucciniomycotina</taxon>
        <taxon>Pucciniomycetes</taxon>
        <taxon>Pucciniales</taxon>
        <taxon>Sphaerophragmiaceae</taxon>
        <taxon>Austropuccinia</taxon>
    </lineage>
</organism>
<dbReference type="AlphaFoldDB" id="A0A9Q3CLT0"/>
<keyword evidence="3" id="KW-1185">Reference proteome</keyword>
<gene>
    <name evidence="2" type="ORF">O181_026048</name>
</gene>
<evidence type="ECO:0000313" key="2">
    <source>
        <dbReference type="EMBL" id="MBW0486333.1"/>
    </source>
</evidence>
<comment type="caution">
    <text evidence="2">The sequence shown here is derived from an EMBL/GenBank/DDBJ whole genome shotgun (WGS) entry which is preliminary data.</text>
</comment>
<reference evidence="2" key="1">
    <citation type="submission" date="2021-03" db="EMBL/GenBank/DDBJ databases">
        <title>Draft genome sequence of rust myrtle Austropuccinia psidii MF-1, a brazilian biotype.</title>
        <authorList>
            <person name="Quecine M.C."/>
            <person name="Pachon D.M.R."/>
            <person name="Bonatelli M.L."/>
            <person name="Correr F.H."/>
            <person name="Franceschini L.M."/>
            <person name="Leite T.F."/>
            <person name="Margarido G.R.A."/>
            <person name="Almeida C.A."/>
            <person name="Ferrarezi J.A."/>
            <person name="Labate C.A."/>
        </authorList>
    </citation>
    <scope>NUCLEOTIDE SEQUENCE</scope>
    <source>
        <strain evidence="2">MF-1</strain>
    </source>
</reference>
<dbReference type="Proteomes" id="UP000765509">
    <property type="component" value="Unassembled WGS sequence"/>
</dbReference>
<name>A0A9Q3CLT0_9BASI</name>
<evidence type="ECO:0000313" key="3">
    <source>
        <dbReference type="Proteomes" id="UP000765509"/>
    </source>
</evidence>
<protein>
    <submittedName>
        <fullName evidence="2">Uncharacterized protein</fullName>
    </submittedName>
</protein>